<comment type="similarity">
    <text evidence="2">Belongs to the 'GDXG' lipolytic enzyme family.</text>
</comment>
<dbReference type="PANTHER" id="PTHR11559">
    <property type="entry name" value="CARBOXYLESTERASE"/>
    <property type="match status" value="1"/>
</dbReference>
<name>A0AA38Y441_9EURO</name>
<sequence>MPVLFYIHGGGFMVGSSSAQISGREIWDATNLVRRSLTIGKPVIVVSINYRHGQLGFLASTELTEFNRKHGEAVGNYGLHDQRQALEWVSKFIAGFGGDADNITIDGGSAGAVSCHFQSLFPNRKFKRAMLFSGTVLALAAMPLDWHQRIFNSFVQKFSVSGSTVECLQEVPANVLTHDVVGVWYTPFIDGEWIPGRTLADLKTKNPPELLVGSCSYEQDLTLSILSPALRMSPQDADKFMRTTIFSVLSTLGLTTQPDCLLAPKILELYNLSTSVDTPTQQFANWAEFVAEVVFRIPQYHVALNHIGSKIYVYEFQSTSPFPGWEAGYGKAGHAINEVLQYNSGGDLVEEKHQAELSGAVQELQDSITNFCHGQLGWEPFNTDNQERLGPVYTFTNYGRGRKYERIGDIIGPDVLKRWMAVLAISEK</sequence>
<accession>A0AA38Y441</accession>
<gene>
    <name evidence="6" type="ORF">H2204_006242</name>
</gene>
<organism evidence="6 7">
    <name type="scientific">Knufia peltigerae</name>
    <dbReference type="NCBI Taxonomy" id="1002370"/>
    <lineage>
        <taxon>Eukaryota</taxon>
        <taxon>Fungi</taxon>
        <taxon>Dikarya</taxon>
        <taxon>Ascomycota</taxon>
        <taxon>Pezizomycotina</taxon>
        <taxon>Eurotiomycetes</taxon>
        <taxon>Chaetothyriomycetidae</taxon>
        <taxon>Chaetothyriales</taxon>
        <taxon>Trichomeriaceae</taxon>
        <taxon>Knufia</taxon>
    </lineage>
</organism>
<dbReference type="Proteomes" id="UP001172681">
    <property type="component" value="Unassembled WGS sequence"/>
</dbReference>
<dbReference type="PROSITE" id="PS00122">
    <property type="entry name" value="CARBOXYLESTERASE_B_1"/>
    <property type="match status" value="1"/>
</dbReference>
<comment type="similarity">
    <text evidence="1 4">Belongs to the type-B carboxylesterase/lipase family.</text>
</comment>
<dbReference type="Gene3D" id="3.40.50.1820">
    <property type="entry name" value="alpha/beta hydrolase"/>
    <property type="match status" value="1"/>
</dbReference>
<evidence type="ECO:0000313" key="7">
    <source>
        <dbReference type="Proteomes" id="UP001172681"/>
    </source>
</evidence>
<evidence type="ECO:0000313" key="6">
    <source>
        <dbReference type="EMBL" id="KAJ9634417.1"/>
    </source>
</evidence>
<evidence type="ECO:0000259" key="5">
    <source>
        <dbReference type="Pfam" id="PF00135"/>
    </source>
</evidence>
<protein>
    <recommendedName>
        <fullName evidence="4">Carboxylic ester hydrolase</fullName>
        <ecNumber evidence="4">3.1.1.-</ecNumber>
    </recommendedName>
</protein>
<dbReference type="Pfam" id="PF00135">
    <property type="entry name" value="COesterase"/>
    <property type="match status" value="1"/>
</dbReference>
<dbReference type="InterPro" id="IPR019826">
    <property type="entry name" value="Carboxylesterase_B_AS"/>
</dbReference>
<dbReference type="InterPro" id="IPR029058">
    <property type="entry name" value="AB_hydrolase_fold"/>
</dbReference>
<evidence type="ECO:0000256" key="3">
    <source>
        <dbReference type="ARBA" id="ARBA00022801"/>
    </source>
</evidence>
<dbReference type="EMBL" id="JAPDRN010000038">
    <property type="protein sequence ID" value="KAJ9634417.1"/>
    <property type="molecule type" value="Genomic_DNA"/>
</dbReference>
<comment type="caution">
    <text evidence="6">The sequence shown here is derived from an EMBL/GenBank/DDBJ whole genome shotgun (WGS) entry which is preliminary data.</text>
</comment>
<dbReference type="InterPro" id="IPR002168">
    <property type="entry name" value="Lipase_GDXG_HIS_AS"/>
</dbReference>
<dbReference type="PROSITE" id="PS01173">
    <property type="entry name" value="LIPASE_GDXG_HIS"/>
    <property type="match status" value="1"/>
</dbReference>
<evidence type="ECO:0000256" key="1">
    <source>
        <dbReference type="ARBA" id="ARBA00005964"/>
    </source>
</evidence>
<dbReference type="InterPro" id="IPR050309">
    <property type="entry name" value="Type-B_Carboxylest/Lipase"/>
</dbReference>
<dbReference type="EC" id="3.1.1.-" evidence="4"/>
<dbReference type="SUPFAM" id="SSF53474">
    <property type="entry name" value="alpha/beta-Hydrolases"/>
    <property type="match status" value="1"/>
</dbReference>
<dbReference type="InterPro" id="IPR002018">
    <property type="entry name" value="CarbesteraseB"/>
</dbReference>
<reference evidence="6" key="1">
    <citation type="submission" date="2022-10" db="EMBL/GenBank/DDBJ databases">
        <title>Culturing micro-colonial fungi from biological soil crusts in the Mojave desert and describing Neophaeococcomyces mojavensis, and introducing the new genera and species Taxawa tesnikishii.</title>
        <authorList>
            <person name="Kurbessoian T."/>
            <person name="Stajich J.E."/>
        </authorList>
    </citation>
    <scope>NUCLEOTIDE SEQUENCE</scope>
    <source>
        <strain evidence="6">TK_35</strain>
    </source>
</reference>
<dbReference type="GO" id="GO:0016787">
    <property type="term" value="F:hydrolase activity"/>
    <property type="evidence" value="ECO:0007669"/>
    <property type="project" value="UniProtKB-KW"/>
</dbReference>
<feature type="domain" description="Carboxylesterase type B" evidence="5">
    <location>
        <begin position="2"/>
        <end position="334"/>
    </location>
</feature>
<keyword evidence="3 4" id="KW-0378">Hydrolase</keyword>
<keyword evidence="7" id="KW-1185">Reference proteome</keyword>
<evidence type="ECO:0000256" key="4">
    <source>
        <dbReference type="RuleBase" id="RU361235"/>
    </source>
</evidence>
<proteinExistence type="inferred from homology"/>
<dbReference type="AlphaFoldDB" id="A0AA38Y441"/>
<evidence type="ECO:0000256" key="2">
    <source>
        <dbReference type="ARBA" id="ARBA00010515"/>
    </source>
</evidence>